<reference evidence="1 2" key="1">
    <citation type="submission" date="2019-08" db="EMBL/GenBank/DDBJ databases">
        <authorList>
            <person name="Chen S.-C."/>
            <person name="Lai M.-C."/>
            <person name="You Y.-T."/>
        </authorList>
    </citation>
    <scope>NUCLEOTIDE SEQUENCE [LARGE SCALE GENOMIC DNA]</scope>
    <source>
        <strain evidence="1 2">P2F9704a</strain>
    </source>
</reference>
<keyword evidence="2" id="KW-1185">Reference proteome</keyword>
<comment type="caution">
    <text evidence="1">The sequence shown here is derived from an EMBL/GenBank/DDBJ whole genome shotgun (WGS) entry which is preliminary data.</text>
</comment>
<dbReference type="Proteomes" id="UP001524383">
    <property type="component" value="Unassembled WGS sequence"/>
</dbReference>
<dbReference type="Pfam" id="PF08979">
    <property type="entry name" value="DUF1894"/>
    <property type="match status" value="1"/>
</dbReference>
<dbReference type="AlphaFoldDB" id="A0ABD4TNG6"/>
<name>A0ABD4TNG6_9EURY</name>
<evidence type="ECO:0000313" key="1">
    <source>
        <dbReference type="EMBL" id="MCQ1539395.1"/>
    </source>
</evidence>
<dbReference type="EMBL" id="VOTZ01000027">
    <property type="protein sequence ID" value="MCQ1539395.1"/>
    <property type="molecule type" value="Genomic_DNA"/>
</dbReference>
<sequence length="95" mass="10961">MGCVQNLGYEVILEYTSFKESREYIEKHYSDIYYVDPGFLLFEKRMIGVPPIALAIEGEDTVILPYTKPCFGTYLLRVQDEEGAAYVRANARRKP</sequence>
<organism evidence="1 2">
    <name type="scientific">Methanocalculus taiwanensis</name>
    <dbReference type="NCBI Taxonomy" id="106207"/>
    <lineage>
        <taxon>Archaea</taxon>
        <taxon>Methanobacteriati</taxon>
        <taxon>Methanobacteriota</taxon>
        <taxon>Stenosarchaea group</taxon>
        <taxon>Methanomicrobia</taxon>
        <taxon>Methanomicrobiales</taxon>
        <taxon>Methanocalculaceae</taxon>
        <taxon>Methanocalculus</taxon>
    </lineage>
</organism>
<gene>
    <name evidence="1" type="ORF">FTO68_10435</name>
</gene>
<accession>A0ABD4TNG6</accession>
<dbReference type="RefSeq" id="WP_255333364.1">
    <property type="nucleotide sequence ID" value="NZ_VOTZ01000027.1"/>
</dbReference>
<dbReference type="InterPro" id="IPR012031">
    <property type="entry name" value="MTH0776-like"/>
</dbReference>
<protein>
    <submittedName>
        <fullName evidence="1">DUF1894 domain-containing protein</fullName>
    </submittedName>
</protein>
<proteinExistence type="predicted"/>
<evidence type="ECO:0000313" key="2">
    <source>
        <dbReference type="Proteomes" id="UP001524383"/>
    </source>
</evidence>